<evidence type="ECO:0000256" key="11">
    <source>
        <dbReference type="ARBA" id="ARBA00023004"/>
    </source>
</evidence>
<keyword evidence="10 15" id="KW-0663">Pyridoxal phosphate</keyword>
<dbReference type="eggNOG" id="COG1509">
    <property type="taxonomic scope" value="Bacteria"/>
</dbReference>
<evidence type="ECO:0000256" key="3">
    <source>
        <dbReference type="ARBA" id="ARBA00001966"/>
    </source>
</evidence>
<dbReference type="Gene3D" id="3.20.20.70">
    <property type="entry name" value="Aldolase class I"/>
    <property type="match status" value="1"/>
</dbReference>
<keyword evidence="7 14" id="KW-0004">4Fe-4S</keyword>
<dbReference type="FunCoup" id="D4H5G2">
    <property type="interactions" value="67"/>
</dbReference>
<feature type="modified residue" description="N6-(pyridoxal phosphate)lysine" evidence="15">
    <location>
        <position position="360"/>
    </location>
</feature>
<organism evidence="17 18">
    <name type="scientific">Denitrovibrio acetiphilus (strain DSM 12809 / NBRC 114555 / N2460)</name>
    <dbReference type="NCBI Taxonomy" id="522772"/>
    <lineage>
        <taxon>Bacteria</taxon>
        <taxon>Pseudomonadati</taxon>
        <taxon>Deferribacterota</taxon>
        <taxon>Deferribacteres</taxon>
        <taxon>Deferribacterales</taxon>
        <taxon>Geovibrionaceae</taxon>
        <taxon>Denitrovibrio</taxon>
    </lineage>
</organism>
<dbReference type="Pfam" id="PF12544">
    <property type="entry name" value="LAM_C"/>
    <property type="match status" value="1"/>
</dbReference>
<dbReference type="Pfam" id="PF04055">
    <property type="entry name" value="Radical_SAM"/>
    <property type="match status" value="1"/>
</dbReference>
<dbReference type="PaxDb" id="522772-Dacet_0802"/>
<feature type="binding site" evidence="14">
    <location>
        <position position="155"/>
    </location>
    <ligand>
        <name>[4Fe-4S] cluster</name>
        <dbReference type="ChEBI" id="CHEBI:49883"/>
        <note>4Fe-4S-S-AdoMet</note>
    </ligand>
</feature>
<dbReference type="PANTHER" id="PTHR30538:SF1">
    <property type="entry name" value="L-LYSINE 2,3-AMINOMUTASE"/>
    <property type="match status" value="1"/>
</dbReference>
<keyword evidence="12 14" id="KW-0411">Iron-sulfur</keyword>
<dbReference type="HOGENOM" id="CLU_032161_0_1_0"/>
<dbReference type="GO" id="GO:0051539">
    <property type="term" value="F:4 iron, 4 sulfur cluster binding"/>
    <property type="evidence" value="ECO:0007669"/>
    <property type="project" value="UniProtKB-KW"/>
</dbReference>
<feature type="binding site" evidence="14">
    <location>
        <position position="148"/>
    </location>
    <ligand>
        <name>[4Fe-4S] cluster</name>
        <dbReference type="ChEBI" id="CHEBI:49883"/>
        <note>4Fe-4S-S-AdoMet</note>
    </ligand>
</feature>
<dbReference type="InterPro" id="IPR022459">
    <property type="entry name" value="Lysine_aminomutase"/>
</dbReference>
<dbReference type="PROSITE" id="PS51918">
    <property type="entry name" value="RADICAL_SAM"/>
    <property type="match status" value="1"/>
</dbReference>
<evidence type="ECO:0000256" key="8">
    <source>
        <dbReference type="ARBA" id="ARBA00022691"/>
    </source>
</evidence>
<comment type="catalytic activity">
    <reaction evidence="1">
        <text>L-lysine = (3S)-3,6-diaminohexanoate</text>
        <dbReference type="Rhea" id="RHEA:19177"/>
        <dbReference type="ChEBI" id="CHEBI:32551"/>
        <dbReference type="ChEBI" id="CHEBI:57434"/>
        <dbReference type="EC" id="5.4.3.2"/>
    </reaction>
</comment>
<sequence length="393" mass="43714">MSTIAEVPISSGQINGATGRTVVNADDFRKRYFKGTTKKQWNDWRWQLANILRSREDVEKIVKLSESEACAFETCSGLPFAVTPYYASLLTGTSSCDAVRRTVIPTHMEMIKGRGEADDPLGEDSCSPVDGLVHRYPDRVLFLVTEHCSTYCRYCTRSRKMGEIHSGNIKERWQKAIDYIKATPQVRDVLISGGDPLVLPDASIKWLLESLSAIEHVEMIRIGTKAPVVLPQRITKSLIKILKSVRPLFMSIHFTHPDELTAETVQACNMLADAGIPLGSQTVLLKGVNDSVDTLKGLYHGLLKVRVRPYYLYQCDPISGSGHFRTKVETGLNMIKGLRGHTTGYAIPNYVIDAPGGGGKIPLIPDYFQGKSEGQIMLKNYQGNTYLYPDEVL</sequence>
<dbReference type="RefSeq" id="WP_013010114.1">
    <property type="nucleotide sequence ID" value="NC_013943.1"/>
</dbReference>
<comment type="cofactor">
    <cofactor evidence="2 15">
        <name>pyridoxal 5'-phosphate</name>
        <dbReference type="ChEBI" id="CHEBI:597326"/>
    </cofactor>
</comment>
<evidence type="ECO:0000256" key="10">
    <source>
        <dbReference type="ARBA" id="ARBA00022898"/>
    </source>
</evidence>
<comment type="similarity">
    <text evidence="4">Belongs to the radical SAM superfamily. KamA family.</text>
</comment>
<dbReference type="InterPro" id="IPR013785">
    <property type="entry name" value="Aldolase_TIM"/>
</dbReference>
<evidence type="ECO:0000256" key="1">
    <source>
        <dbReference type="ARBA" id="ARBA00000911"/>
    </source>
</evidence>
<evidence type="ECO:0000256" key="9">
    <source>
        <dbReference type="ARBA" id="ARBA00022723"/>
    </source>
</evidence>
<comment type="cofactor">
    <cofactor evidence="3">
        <name>[4Fe-4S] cluster</name>
        <dbReference type="ChEBI" id="CHEBI:49883"/>
    </cofactor>
</comment>
<dbReference type="SUPFAM" id="SSF102114">
    <property type="entry name" value="Radical SAM enzymes"/>
    <property type="match status" value="1"/>
</dbReference>
<dbReference type="InterPro" id="IPR003739">
    <property type="entry name" value="Lys_aminomutase/Glu_NH3_mut"/>
</dbReference>
<dbReference type="Proteomes" id="UP000002012">
    <property type="component" value="Chromosome"/>
</dbReference>
<dbReference type="GO" id="GO:0050066">
    <property type="term" value="F:L-lysine 2,3-aminomutase activity"/>
    <property type="evidence" value="ECO:0007669"/>
    <property type="project" value="UniProtKB-EC"/>
</dbReference>
<evidence type="ECO:0000313" key="17">
    <source>
        <dbReference type="EMBL" id="ADD67582.1"/>
    </source>
</evidence>
<dbReference type="SFLD" id="SFLDG01070">
    <property type="entry name" value="PLP-dependent"/>
    <property type="match status" value="1"/>
</dbReference>
<dbReference type="InterPro" id="IPR007197">
    <property type="entry name" value="rSAM"/>
</dbReference>
<name>D4H5G2_DENA2</name>
<evidence type="ECO:0000259" key="16">
    <source>
        <dbReference type="PROSITE" id="PS51918"/>
    </source>
</evidence>
<dbReference type="InParanoid" id="D4H5G2"/>
<feature type="domain" description="Radical SAM core" evidence="16">
    <location>
        <begin position="134"/>
        <end position="346"/>
    </location>
</feature>
<evidence type="ECO:0000256" key="7">
    <source>
        <dbReference type="ARBA" id="ARBA00022485"/>
    </source>
</evidence>
<keyword evidence="13 17" id="KW-0413">Isomerase</keyword>
<dbReference type="NCBIfam" id="TIGR00238">
    <property type="entry name" value="KamA family radical SAM protein"/>
    <property type="match status" value="1"/>
</dbReference>
<evidence type="ECO:0000256" key="15">
    <source>
        <dbReference type="PIRSR" id="PIRSR603739-50"/>
    </source>
</evidence>
<evidence type="ECO:0000256" key="6">
    <source>
        <dbReference type="ARBA" id="ARBA00022363"/>
    </source>
</evidence>
<feature type="binding site" evidence="14">
    <location>
        <position position="152"/>
    </location>
    <ligand>
        <name>[4Fe-4S] cluster</name>
        <dbReference type="ChEBI" id="CHEBI:49883"/>
        <note>4Fe-4S-S-AdoMet</note>
    </ligand>
</feature>
<keyword evidence="9 14" id="KW-0479">Metal-binding</keyword>
<evidence type="ECO:0000256" key="2">
    <source>
        <dbReference type="ARBA" id="ARBA00001933"/>
    </source>
</evidence>
<dbReference type="EMBL" id="CP001968">
    <property type="protein sequence ID" value="ADD67582.1"/>
    <property type="molecule type" value="Genomic_DNA"/>
</dbReference>
<dbReference type="GO" id="GO:0046872">
    <property type="term" value="F:metal ion binding"/>
    <property type="evidence" value="ECO:0007669"/>
    <property type="project" value="UniProtKB-KW"/>
</dbReference>
<dbReference type="CDD" id="cd01335">
    <property type="entry name" value="Radical_SAM"/>
    <property type="match status" value="1"/>
</dbReference>
<dbReference type="Gene3D" id="6.10.140.1170">
    <property type="match status" value="1"/>
</dbReference>
<evidence type="ECO:0000256" key="12">
    <source>
        <dbReference type="ARBA" id="ARBA00023014"/>
    </source>
</evidence>
<accession>D4H5G2</accession>
<dbReference type="SFLD" id="SFLDS00029">
    <property type="entry name" value="Radical_SAM"/>
    <property type="match status" value="1"/>
</dbReference>
<dbReference type="PIRSF" id="PIRSF004911">
    <property type="entry name" value="DUF160"/>
    <property type="match status" value="1"/>
</dbReference>
<evidence type="ECO:0000313" key="18">
    <source>
        <dbReference type="Proteomes" id="UP000002012"/>
    </source>
</evidence>
<dbReference type="OrthoDB" id="9768064at2"/>
<reference evidence="17 18" key="1">
    <citation type="journal article" date="2010" name="Stand. Genomic Sci.">
        <title>Complete genome sequence of Denitrovibrio acetiphilus type strain (N2460).</title>
        <authorList>
            <person name="Kiss H."/>
            <person name="Lang E."/>
            <person name="Lapidus A."/>
            <person name="Copeland A."/>
            <person name="Nolan M."/>
            <person name="Glavina Del Rio T."/>
            <person name="Chen F."/>
            <person name="Lucas S."/>
            <person name="Tice H."/>
            <person name="Cheng J.F."/>
            <person name="Han C."/>
            <person name="Goodwin L."/>
            <person name="Pitluck S."/>
            <person name="Liolios K."/>
            <person name="Pati A."/>
            <person name="Ivanova N."/>
            <person name="Mavromatis K."/>
            <person name="Chen A."/>
            <person name="Palaniappan K."/>
            <person name="Land M."/>
            <person name="Hauser L."/>
            <person name="Chang Y.J."/>
            <person name="Jeffries C.D."/>
            <person name="Detter J.C."/>
            <person name="Brettin T."/>
            <person name="Spring S."/>
            <person name="Rohde M."/>
            <person name="Goker M."/>
            <person name="Woyke T."/>
            <person name="Bristow J."/>
            <person name="Eisen J.A."/>
            <person name="Markowitz V."/>
            <person name="Hugenholtz P."/>
            <person name="Kyrpides N.C."/>
            <person name="Klenk H.P."/>
        </authorList>
    </citation>
    <scope>NUCLEOTIDE SEQUENCE [LARGE SCALE GENOMIC DNA]</scope>
    <source>
        <strain evidence="18">DSM 12809 / NBRC 114555 / N2460</strain>
    </source>
</reference>
<evidence type="ECO:0000256" key="13">
    <source>
        <dbReference type="ARBA" id="ARBA00023235"/>
    </source>
</evidence>
<dbReference type="STRING" id="522772.Dacet_0802"/>
<dbReference type="KEGG" id="dap:Dacet_0802"/>
<dbReference type="InterPro" id="IPR025895">
    <property type="entry name" value="LAM_C_dom"/>
</dbReference>
<dbReference type="SFLD" id="SFLDF00283">
    <property type="entry name" value="L-lysine_2_3-aminomutase_(LAM"/>
    <property type="match status" value="1"/>
</dbReference>
<dbReference type="EC" id="5.4.3.2" evidence="5"/>
<evidence type="ECO:0000256" key="14">
    <source>
        <dbReference type="PIRSR" id="PIRSR004911-1"/>
    </source>
</evidence>
<keyword evidence="11" id="KW-0408">Iron</keyword>
<keyword evidence="18" id="KW-1185">Reference proteome</keyword>
<dbReference type="PANTHER" id="PTHR30538">
    <property type="entry name" value="LYSINE 2,3-AMINOMUTASE-RELATED"/>
    <property type="match status" value="1"/>
</dbReference>
<proteinExistence type="inferred from homology"/>
<gene>
    <name evidence="17" type="ordered locus">Dacet_0802</name>
</gene>
<dbReference type="AlphaFoldDB" id="D4H5G2"/>
<evidence type="ECO:0000256" key="5">
    <source>
        <dbReference type="ARBA" id="ARBA00012144"/>
    </source>
</evidence>
<dbReference type="InterPro" id="IPR058240">
    <property type="entry name" value="rSAM_sf"/>
</dbReference>
<protein>
    <recommendedName>
        <fullName evidence="6">L-lysine 2,3-aminomutase</fullName>
        <ecNumber evidence="5">5.4.3.2</ecNumber>
    </recommendedName>
</protein>
<evidence type="ECO:0000256" key="4">
    <source>
        <dbReference type="ARBA" id="ARBA00008703"/>
    </source>
</evidence>
<keyword evidence="8" id="KW-0949">S-adenosyl-L-methionine</keyword>